<dbReference type="Gene3D" id="3.40.50.720">
    <property type="entry name" value="NAD(P)-binding Rossmann-like Domain"/>
    <property type="match status" value="1"/>
</dbReference>
<evidence type="ECO:0000256" key="4">
    <source>
        <dbReference type="ARBA" id="ARBA00023002"/>
    </source>
</evidence>
<dbReference type="SMART" id="SM01274">
    <property type="entry name" value="malic"/>
    <property type="match status" value="1"/>
</dbReference>
<dbReference type="Gene3D" id="3.40.50.10380">
    <property type="entry name" value="Malic enzyme, N-terminal domain"/>
    <property type="match status" value="1"/>
</dbReference>
<evidence type="ECO:0000256" key="7">
    <source>
        <dbReference type="PIRSR" id="PIRSR000106-3"/>
    </source>
</evidence>
<evidence type="ECO:0000256" key="3">
    <source>
        <dbReference type="ARBA" id="ARBA00022723"/>
    </source>
</evidence>
<dbReference type="AlphaFoldDB" id="A0A285NEN2"/>
<comment type="cofactor">
    <cofactor evidence="1">
        <name>Mn(2+)</name>
        <dbReference type="ChEBI" id="CHEBI:29035"/>
    </cofactor>
</comment>
<evidence type="ECO:0000259" key="8">
    <source>
        <dbReference type="SMART" id="SM00919"/>
    </source>
</evidence>
<dbReference type="PIRSF" id="PIRSF000106">
    <property type="entry name" value="ME"/>
    <property type="match status" value="1"/>
</dbReference>
<feature type="domain" description="Malic enzyme NAD-binding" evidence="8">
    <location>
        <begin position="157"/>
        <end position="390"/>
    </location>
</feature>
<feature type="binding site" evidence="7">
    <location>
        <position position="130"/>
    </location>
    <ligand>
        <name>a divalent metal cation</name>
        <dbReference type="ChEBI" id="CHEBI:60240"/>
    </ligand>
</feature>
<dbReference type="PANTHER" id="PTHR43237:SF4">
    <property type="entry name" value="NADP-DEPENDENT MALIC ENZYME"/>
    <property type="match status" value="1"/>
</dbReference>
<dbReference type="InterPro" id="IPR037062">
    <property type="entry name" value="Malic_N_dom_sf"/>
</dbReference>
<evidence type="ECO:0000256" key="5">
    <source>
        <dbReference type="PIRSR" id="PIRSR000106-1"/>
    </source>
</evidence>
<evidence type="ECO:0000313" key="11">
    <source>
        <dbReference type="Proteomes" id="UP000219036"/>
    </source>
</evidence>
<dbReference type="SUPFAM" id="SSF51735">
    <property type="entry name" value="NAD(P)-binding Rossmann-fold domains"/>
    <property type="match status" value="1"/>
</dbReference>
<accession>A0A285NEN2</accession>
<dbReference type="Proteomes" id="UP000219036">
    <property type="component" value="Unassembled WGS sequence"/>
</dbReference>
<dbReference type="PANTHER" id="PTHR43237">
    <property type="entry name" value="NADP-DEPENDENT MALIC ENZYME"/>
    <property type="match status" value="1"/>
</dbReference>
<dbReference type="GO" id="GO:0016616">
    <property type="term" value="F:oxidoreductase activity, acting on the CH-OH group of donors, NAD or NADP as acceptor"/>
    <property type="evidence" value="ECO:0007669"/>
    <property type="project" value="InterPro"/>
</dbReference>
<dbReference type="GO" id="GO:0051287">
    <property type="term" value="F:NAD binding"/>
    <property type="evidence" value="ECO:0007669"/>
    <property type="project" value="InterPro"/>
</dbReference>
<dbReference type="Pfam" id="PF00390">
    <property type="entry name" value="malic"/>
    <property type="match status" value="1"/>
</dbReference>
<name>A0A285NEN2_9AQUI</name>
<dbReference type="OrthoDB" id="9805787at2"/>
<dbReference type="RefSeq" id="WP_097000255.1">
    <property type="nucleotide sequence ID" value="NZ_OBEI01000003.1"/>
</dbReference>
<proteinExistence type="inferred from homology"/>
<dbReference type="GO" id="GO:0004470">
    <property type="term" value="F:malic enzyme activity"/>
    <property type="evidence" value="ECO:0007669"/>
    <property type="project" value="InterPro"/>
</dbReference>
<reference evidence="11" key="1">
    <citation type="submission" date="2017-09" db="EMBL/GenBank/DDBJ databases">
        <authorList>
            <person name="Varghese N."/>
            <person name="Submissions S."/>
        </authorList>
    </citation>
    <scope>NUCLEOTIDE SEQUENCE [LARGE SCALE GENOMIC DNA]</scope>
    <source>
        <strain evidence="11">DSM 15103</strain>
    </source>
</reference>
<dbReference type="InterPro" id="IPR001891">
    <property type="entry name" value="Malic_OxRdtase"/>
</dbReference>
<dbReference type="EMBL" id="OBEI01000003">
    <property type="protein sequence ID" value="SNZ07910.1"/>
    <property type="molecule type" value="Genomic_DNA"/>
</dbReference>
<keyword evidence="3 7" id="KW-0479">Metal-binding</keyword>
<dbReference type="FunFam" id="3.40.50.720:FF:000095">
    <property type="entry name" value="NADP-dependent malic enzyme"/>
    <property type="match status" value="1"/>
</dbReference>
<dbReference type="InterPro" id="IPR045213">
    <property type="entry name" value="Malic_NAD-bd_bact_type"/>
</dbReference>
<dbReference type="InterPro" id="IPR015884">
    <property type="entry name" value="Malic_enzyme_CS"/>
</dbReference>
<evidence type="ECO:0000256" key="6">
    <source>
        <dbReference type="PIRSR" id="PIRSR000106-2"/>
    </source>
</evidence>
<dbReference type="SMART" id="SM00919">
    <property type="entry name" value="Malic_M"/>
    <property type="match status" value="1"/>
</dbReference>
<dbReference type="GO" id="GO:0046872">
    <property type="term" value="F:metal ion binding"/>
    <property type="evidence" value="ECO:0007669"/>
    <property type="project" value="UniProtKB-KW"/>
</dbReference>
<evidence type="ECO:0000256" key="2">
    <source>
        <dbReference type="ARBA" id="ARBA00008785"/>
    </source>
</evidence>
<keyword evidence="11" id="KW-1185">Reference proteome</keyword>
<comment type="similarity">
    <text evidence="2">Belongs to the malic enzymes family.</text>
</comment>
<dbReference type="CDD" id="cd05311">
    <property type="entry name" value="NAD_bind_2_malic_enz"/>
    <property type="match status" value="1"/>
</dbReference>
<dbReference type="InterPro" id="IPR012302">
    <property type="entry name" value="Malic_NAD-bd"/>
</dbReference>
<dbReference type="InterPro" id="IPR012301">
    <property type="entry name" value="Malic_N_dom"/>
</dbReference>
<feature type="active site" description="Proton donor" evidence="5">
    <location>
        <position position="33"/>
    </location>
</feature>
<dbReference type="InterPro" id="IPR036291">
    <property type="entry name" value="NAD(P)-bd_dom_sf"/>
</dbReference>
<dbReference type="Pfam" id="PF03949">
    <property type="entry name" value="Malic_M"/>
    <property type="match status" value="1"/>
</dbReference>
<protein>
    <submittedName>
        <fullName evidence="10">Malate dehydrogenase (Oxaloacetate-decarboxylating)(NADP+)</fullName>
    </submittedName>
</protein>
<dbReference type="InterPro" id="IPR051674">
    <property type="entry name" value="Malate_Decarboxylase"/>
</dbReference>
<dbReference type="InterPro" id="IPR046346">
    <property type="entry name" value="Aminoacid_DH-like_N_sf"/>
</dbReference>
<feature type="binding site" evidence="6">
    <location>
        <position position="309"/>
    </location>
    <ligand>
        <name>(S)-malate</name>
        <dbReference type="ChEBI" id="CHEBI:15589"/>
    </ligand>
</feature>
<dbReference type="FunFam" id="3.40.50.10380:FF:000003">
    <property type="entry name" value="NADP-dependent malic enzyme"/>
    <property type="match status" value="1"/>
</dbReference>
<keyword evidence="4" id="KW-0560">Oxidoreductase</keyword>
<dbReference type="PROSITE" id="PS00331">
    <property type="entry name" value="MALIC_ENZYMES"/>
    <property type="match status" value="1"/>
</dbReference>
<evidence type="ECO:0000313" key="10">
    <source>
        <dbReference type="EMBL" id="SNZ07910.1"/>
    </source>
</evidence>
<feature type="active site" description="Proton acceptor" evidence="5">
    <location>
        <position position="88"/>
    </location>
</feature>
<sequence>MGIFDYHRLCREGKIEVVPTKPVKSVEDLSVSYTPGVGSVAEKIKENNELVYDYTAKGNLVAVITNGTAVLGLGDAGVFASKPVMEGKAVLFKIFADIDVFDIEINEKSPERLAEIISSISPTFGGINLEDIKAPECFVVEKELKKKVEIPVMHDDQWGTATVILAGLYNALYIAGKDLNRVKIVINGAGSSALATAKLLKEVGAQNIFILDSKGLLSREREDLNEFKREFAVDMPVCTLDKVIEDADVFIGLSVGNTLKKKHLLKMSKNPIVFALANPIPEIYPDLAEKIRKDGILATGRSDFKNQINNVLSFPYIFRGALDVRAKDINFHMLKAAAEKIAEIARKKVLDYLKDIYHEEFSFGKDYIIPKPFDRRLLLEVPVAVAEIAVKTGVSQREIDVDTYRKNLKTRLERINKIFPYCSL</sequence>
<gene>
    <name evidence="10" type="ORF">SAMN06265182_1085</name>
</gene>
<feature type="domain" description="Malic enzyme N-terminal" evidence="9">
    <location>
        <begin position="12"/>
        <end position="145"/>
    </location>
</feature>
<comment type="cofactor">
    <cofactor evidence="7">
        <name>Mg(2+)</name>
        <dbReference type="ChEBI" id="CHEBI:18420"/>
    </cofactor>
    <cofactor evidence="7">
        <name>Mn(2+)</name>
        <dbReference type="ChEBI" id="CHEBI:29035"/>
    </cofactor>
    <text evidence="7">Divalent metal cations. Prefers magnesium or manganese.</text>
</comment>
<feature type="binding site" evidence="6">
    <location>
        <position position="278"/>
    </location>
    <ligand>
        <name>(S)-malate</name>
        <dbReference type="ChEBI" id="CHEBI:15589"/>
    </ligand>
</feature>
<feature type="binding site" evidence="7">
    <location>
        <position position="131"/>
    </location>
    <ligand>
        <name>a divalent metal cation</name>
        <dbReference type="ChEBI" id="CHEBI:60240"/>
    </ligand>
</feature>
<dbReference type="SUPFAM" id="SSF53223">
    <property type="entry name" value="Aminoacid dehydrogenase-like, N-terminal domain"/>
    <property type="match status" value="1"/>
</dbReference>
<evidence type="ECO:0000256" key="1">
    <source>
        <dbReference type="ARBA" id="ARBA00001936"/>
    </source>
</evidence>
<evidence type="ECO:0000259" key="9">
    <source>
        <dbReference type="SMART" id="SM01274"/>
    </source>
</evidence>
<feature type="binding site" evidence="7">
    <location>
        <position position="156"/>
    </location>
    <ligand>
        <name>a divalent metal cation</name>
        <dbReference type="ChEBI" id="CHEBI:60240"/>
    </ligand>
</feature>
<organism evidence="10 11">
    <name type="scientific">Persephonella hydrogeniphila</name>
    <dbReference type="NCBI Taxonomy" id="198703"/>
    <lineage>
        <taxon>Bacteria</taxon>
        <taxon>Pseudomonadati</taxon>
        <taxon>Aquificota</taxon>
        <taxon>Aquificia</taxon>
        <taxon>Aquificales</taxon>
        <taxon>Hydrogenothermaceae</taxon>
        <taxon>Persephonella</taxon>
    </lineage>
</organism>